<proteinExistence type="predicted"/>
<protein>
    <submittedName>
        <fullName evidence="1">Uncharacterized protein</fullName>
    </submittedName>
</protein>
<dbReference type="EMBL" id="JACOGF010000046">
    <property type="protein sequence ID" value="MBC3921181.1"/>
    <property type="molecule type" value="Genomic_DNA"/>
</dbReference>
<gene>
    <name evidence="1" type="ORF">H8L32_27230</name>
</gene>
<feature type="non-terminal residue" evidence="1">
    <location>
        <position position="171"/>
    </location>
</feature>
<comment type="caution">
    <text evidence="1">The sequence shown here is derived from an EMBL/GenBank/DDBJ whole genome shotgun (WGS) entry which is preliminary data.</text>
</comment>
<dbReference type="RefSeq" id="WP_222619525.1">
    <property type="nucleotide sequence ID" value="NZ_JACOGF010000046.1"/>
</dbReference>
<reference evidence="1 2" key="1">
    <citation type="submission" date="2020-08" db="EMBL/GenBank/DDBJ databases">
        <title>Novel species isolated from subtropical streams in China.</title>
        <authorList>
            <person name="Lu H."/>
        </authorList>
    </citation>
    <scope>NUCLEOTIDE SEQUENCE [LARGE SCALE GENOMIC DNA]</scope>
    <source>
        <strain evidence="1 2">CY18W</strain>
    </source>
</reference>
<sequence>DVSVIGGKGNDTFILADTLETGDSITGGDGTDTLIIVNGGNITAGATGSSIVTKVEAVQVLLNNATSSVDFSKLPDVTGVLVRNVSNTFVAAPADSAPVAGTSTFNLNRLTAAQATNITIQHSDTGSNAITQNIVNARLAVDTGTSDTVALTIAEGLNTDPRFNVTLTTGA</sequence>
<organism evidence="1 2">
    <name type="scientific">Undibacterium hunanense</name>
    <dbReference type="NCBI Taxonomy" id="2762292"/>
    <lineage>
        <taxon>Bacteria</taxon>
        <taxon>Pseudomonadati</taxon>
        <taxon>Pseudomonadota</taxon>
        <taxon>Betaproteobacteria</taxon>
        <taxon>Burkholderiales</taxon>
        <taxon>Oxalobacteraceae</taxon>
        <taxon>Undibacterium</taxon>
    </lineage>
</organism>
<evidence type="ECO:0000313" key="1">
    <source>
        <dbReference type="EMBL" id="MBC3921181.1"/>
    </source>
</evidence>
<evidence type="ECO:0000313" key="2">
    <source>
        <dbReference type="Proteomes" id="UP000650424"/>
    </source>
</evidence>
<feature type="non-terminal residue" evidence="1">
    <location>
        <position position="1"/>
    </location>
</feature>
<keyword evidence="2" id="KW-1185">Reference proteome</keyword>
<dbReference type="Proteomes" id="UP000650424">
    <property type="component" value="Unassembled WGS sequence"/>
</dbReference>
<accession>A0ABR6ZZ81</accession>
<name>A0ABR6ZZ81_9BURK</name>